<dbReference type="GO" id="GO:0000407">
    <property type="term" value="C:phagophore assembly site"/>
    <property type="evidence" value="ECO:0007669"/>
    <property type="project" value="TreeGrafter"/>
</dbReference>
<dbReference type="GO" id="GO:0043548">
    <property type="term" value="F:phosphatidylinositol 3-kinase binding"/>
    <property type="evidence" value="ECO:0007669"/>
    <property type="project" value="TreeGrafter"/>
</dbReference>
<keyword evidence="4" id="KW-1185">Reference proteome</keyword>
<dbReference type="EMBL" id="BLLF01001441">
    <property type="protein sequence ID" value="GFH19308.1"/>
    <property type="molecule type" value="Genomic_DNA"/>
</dbReference>
<sequence>MLLLQQHVEERDGLLTAMNRSNQRKQLLQNTSVFNDAFKIWHDGAFGTISGFRLGRTAEVVVEWDEINAAWGQAVLLLVTMAQ</sequence>
<dbReference type="PANTHER" id="PTHR12768:SF4">
    <property type="entry name" value="BECLIN-1"/>
    <property type="match status" value="1"/>
</dbReference>
<dbReference type="GO" id="GO:0045324">
    <property type="term" value="P:late endosome to vacuole transport"/>
    <property type="evidence" value="ECO:0007669"/>
    <property type="project" value="TreeGrafter"/>
</dbReference>
<dbReference type="GO" id="GO:0000045">
    <property type="term" value="P:autophagosome assembly"/>
    <property type="evidence" value="ECO:0007669"/>
    <property type="project" value="TreeGrafter"/>
</dbReference>
<dbReference type="Pfam" id="PF04111">
    <property type="entry name" value="APG6"/>
    <property type="match status" value="1"/>
</dbReference>
<reference evidence="3 4" key="1">
    <citation type="submission" date="2020-02" db="EMBL/GenBank/DDBJ databases">
        <title>Draft genome sequence of Haematococcus lacustris strain NIES-144.</title>
        <authorList>
            <person name="Morimoto D."/>
            <person name="Nakagawa S."/>
            <person name="Yoshida T."/>
            <person name="Sawayama S."/>
        </authorList>
    </citation>
    <scope>NUCLEOTIDE SEQUENCE [LARGE SCALE GENOMIC DNA]</scope>
    <source>
        <strain evidence="3 4">NIES-144</strain>
    </source>
</reference>
<protein>
    <submittedName>
        <fullName evidence="3">Autophagy protein</fullName>
    </submittedName>
</protein>
<dbReference type="GO" id="GO:0030674">
    <property type="term" value="F:protein-macromolecule adaptor activity"/>
    <property type="evidence" value="ECO:0007669"/>
    <property type="project" value="TreeGrafter"/>
</dbReference>
<organism evidence="3 4">
    <name type="scientific">Haematococcus lacustris</name>
    <name type="common">Green alga</name>
    <name type="synonym">Haematococcus pluvialis</name>
    <dbReference type="NCBI Taxonomy" id="44745"/>
    <lineage>
        <taxon>Eukaryota</taxon>
        <taxon>Viridiplantae</taxon>
        <taxon>Chlorophyta</taxon>
        <taxon>core chlorophytes</taxon>
        <taxon>Chlorophyceae</taxon>
        <taxon>CS clade</taxon>
        <taxon>Chlamydomonadales</taxon>
        <taxon>Haematococcaceae</taxon>
        <taxon>Haematococcus</taxon>
    </lineage>
</organism>
<dbReference type="GO" id="GO:0000423">
    <property type="term" value="P:mitophagy"/>
    <property type="evidence" value="ECO:0007669"/>
    <property type="project" value="TreeGrafter"/>
</dbReference>
<dbReference type="InterPro" id="IPR038274">
    <property type="entry name" value="Atg6/Beclin_C_sf"/>
</dbReference>
<dbReference type="Proteomes" id="UP000485058">
    <property type="component" value="Unassembled WGS sequence"/>
</dbReference>
<dbReference type="InterPro" id="IPR040455">
    <property type="entry name" value="Atg6_BARA"/>
</dbReference>
<comment type="caution">
    <text evidence="3">The sequence shown here is derived from an EMBL/GenBank/DDBJ whole genome shotgun (WGS) entry which is preliminary data.</text>
</comment>
<accession>A0A699ZL86</accession>
<dbReference type="GO" id="GO:0034272">
    <property type="term" value="C:phosphatidylinositol 3-kinase complex, class III, type II"/>
    <property type="evidence" value="ECO:0007669"/>
    <property type="project" value="TreeGrafter"/>
</dbReference>
<dbReference type="Gene3D" id="1.10.418.40">
    <property type="entry name" value="Autophagy protein 6/Beclin 1"/>
    <property type="match status" value="1"/>
</dbReference>
<dbReference type="GO" id="GO:0034271">
    <property type="term" value="C:phosphatidylinositol 3-kinase complex, class III, type I"/>
    <property type="evidence" value="ECO:0007669"/>
    <property type="project" value="TreeGrafter"/>
</dbReference>
<evidence type="ECO:0000256" key="1">
    <source>
        <dbReference type="ARBA" id="ARBA00005965"/>
    </source>
</evidence>
<dbReference type="AlphaFoldDB" id="A0A699ZL86"/>
<comment type="similarity">
    <text evidence="1">Belongs to the beclin family.</text>
</comment>
<name>A0A699ZL86_HAELA</name>
<evidence type="ECO:0000259" key="2">
    <source>
        <dbReference type="Pfam" id="PF04111"/>
    </source>
</evidence>
<dbReference type="InterPro" id="IPR007243">
    <property type="entry name" value="Atg6/Beclin"/>
</dbReference>
<dbReference type="PANTHER" id="PTHR12768">
    <property type="entry name" value="BECLIN 1"/>
    <property type="match status" value="1"/>
</dbReference>
<feature type="non-terminal residue" evidence="3">
    <location>
        <position position="83"/>
    </location>
</feature>
<proteinExistence type="inferred from homology"/>
<feature type="domain" description="Atg6 BARA" evidence="2">
    <location>
        <begin position="28"/>
        <end position="83"/>
    </location>
</feature>
<evidence type="ECO:0000313" key="4">
    <source>
        <dbReference type="Proteomes" id="UP000485058"/>
    </source>
</evidence>
<evidence type="ECO:0000313" key="3">
    <source>
        <dbReference type="EMBL" id="GFH19308.1"/>
    </source>
</evidence>
<gene>
    <name evidence="3" type="ORF">HaLaN_16236</name>
</gene>
<dbReference type="GO" id="GO:0006995">
    <property type="term" value="P:cellular response to nitrogen starvation"/>
    <property type="evidence" value="ECO:0007669"/>
    <property type="project" value="TreeGrafter"/>
</dbReference>